<feature type="domain" description="Thiamine phosphate synthase/TenI" evidence="10">
    <location>
        <begin position="11"/>
        <end position="191"/>
    </location>
</feature>
<reference evidence="11" key="1">
    <citation type="submission" date="2019-08" db="EMBL/GenBank/DDBJ databases">
        <authorList>
            <person name="Kucharzyk K."/>
            <person name="Murdoch R.W."/>
            <person name="Higgins S."/>
            <person name="Loffler F."/>
        </authorList>
    </citation>
    <scope>NUCLEOTIDE SEQUENCE</scope>
</reference>
<dbReference type="GO" id="GO:0004789">
    <property type="term" value="F:thiamine-phosphate diphosphorylase activity"/>
    <property type="evidence" value="ECO:0007669"/>
    <property type="project" value="UniProtKB-EC"/>
</dbReference>
<dbReference type="Gene3D" id="3.20.20.70">
    <property type="entry name" value="Aldolase class I"/>
    <property type="match status" value="1"/>
</dbReference>
<evidence type="ECO:0000256" key="9">
    <source>
        <dbReference type="ARBA" id="ARBA00047883"/>
    </source>
</evidence>
<dbReference type="GO" id="GO:0009228">
    <property type="term" value="P:thiamine biosynthetic process"/>
    <property type="evidence" value="ECO:0007669"/>
    <property type="project" value="UniProtKB-KW"/>
</dbReference>
<evidence type="ECO:0000256" key="1">
    <source>
        <dbReference type="ARBA" id="ARBA00005165"/>
    </source>
</evidence>
<keyword evidence="6" id="KW-0784">Thiamine biosynthesis</keyword>
<keyword evidence="5" id="KW-0460">Magnesium</keyword>
<dbReference type="NCBIfam" id="TIGR00693">
    <property type="entry name" value="thiE"/>
    <property type="match status" value="1"/>
</dbReference>
<protein>
    <recommendedName>
        <fullName evidence="2">thiamine phosphate synthase</fullName>
        <ecNumber evidence="2">2.5.1.3</ecNumber>
    </recommendedName>
</protein>
<organism evidence="11">
    <name type="scientific">bioreactor metagenome</name>
    <dbReference type="NCBI Taxonomy" id="1076179"/>
    <lineage>
        <taxon>unclassified sequences</taxon>
        <taxon>metagenomes</taxon>
        <taxon>ecological metagenomes</taxon>
    </lineage>
</organism>
<dbReference type="Pfam" id="PF02581">
    <property type="entry name" value="TMP-TENI"/>
    <property type="match status" value="1"/>
</dbReference>
<dbReference type="AlphaFoldDB" id="A0A644W1N6"/>
<dbReference type="InterPro" id="IPR036206">
    <property type="entry name" value="ThiamineP_synth_sf"/>
</dbReference>
<comment type="catalytic activity">
    <reaction evidence="8">
        <text>2-(2-carboxy-4-methylthiazol-5-yl)ethyl phosphate + 4-amino-2-methyl-5-(diphosphooxymethyl)pyrimidine + 2 H(+) = thiamine phosphate + CO2 + diphosphate</text>
        <dbReference type="Rhea" id="RHEA:47848"/>
        <dbReference type="ChEBI" id="CHEBI:15378"/>
        <dbReference type="ChEBI" id="CHEBI:16526"/>
        <dbReference type="ChEBI" id="CHEBI:33019"/>
        <dbReference type="ChEBI" id="CHEBI:37575"/>
        <dbReference type="ChEBI" id="CHEBI:57841"/>
        <dbReference type="ChEBI" id="CHEBI:62890"/>
        <dbReference type="EC" id="2.5.1.3"/>
    </reaction>
</comment>
<dbReference type="EMBL" id="VSSQ01000550">
    <property type="protein sequence ID" value="MPL97340.1"/>
    <property type="molecule type" value="Genomic_DNA"/>
</dbReference>
<dbReference type="InterPro" id="IPR013785">
    <property type="entry name" value="Aldolase_TIM"/>
</dbReference>
<evidence type="ECO:0000256" key="2">
    <source>
        <dbReference type="ARBA" id="ARBA00012830"/>
    </source>
</evidence>
<dbReference type="CDD" id="cd00564">
    <property type="entry name" value="TMP_TenI"/>
    <property type="match status" value="1"/>
</dbReference>
<name>A0A644W1N6_9ZZZZ</name>
<dbReference type="PANTHER" id="PTHR20857">
    <property type="entry name" value="THIAMINE-PHOSPHATE PYROPHOSPHORYLASE"/>
    <property type="match status" value="1"/>
</dbReference>
<comment type="catalytic activity">
    <reaction evidence="7">
        <text>4-methyl-5-(2-phosphooxyethyl)-thiazole + 4-amino-2-methyl-5-(diphosphooxymethyl)pyrimidine + H(+) = thiamine phosphate + diphosphate</text>
        <dbReference type="Rhea" id="RHEA:22328"/>
        <dbReference type="ChEBI" id="CHEBI:15378"/>
        <dbReference type="ChEBI" id="CHEBI:33019"/>
        <dbReference type="ChEBI" id="CHEBI:37575"/>
        <dbReference type="ChEBI" id="CHEBI:57841"/>
        <dbReference type="ChEBI" id="CHEBI:58296"/>
        <dbReference type="EC" id="2.5.1.3"/>
    </reaction>
</comment>
<dbReference type="GO" id="GO:0005737">
    <property type="term" value="C:cytoplasm"/>
    <property type="evidence" value="ECO:0007669"/>
    <property type="project" value="TreeGrafter"/>
</dbReference>
<dbReference type="GO" id="GO:0046872">
    <property type="term" value="F:metal ion binding"/>
    <property type="evidence" value="ECO:0007669"/>
    <property type="project" value="UniProtKB-KW"/>
</dbReference>
<evidence type="ECO:0000256" key="7">
    <source>
        <dbReference type="ARBA" id="ARBA00047334"/>
    </source>
</evidence>
<dbReference type="InterPro" id="IPR022998">
    <property type="entry name" value="ThiamineP_synth_TenI"/>
</dbReference>
<comment type="catalytic activity">
    <reaction evidence="9">
        <text>2-[(2R,5Z)-2-carboxy-4-methylthiazol-5(2H)-ylidene]ethyl phosphate + 4-amino-2-methyl-5-(diphosphooxymethyl)pyrimidine + 2 H(+) = thiamine phosphate + CO2 + diphosphate</text>
        <dbReference type="Rhea" id="RHEA:47844"/>
        <dbReference type="ChEBI" id="CHEBI:15378"/>
        <dbReference type="ChEBI" id="CHEBI:16526"/>
        <dbReference type="ChEBI" id="CHEBI:33019"/>
        <dbReference type="ChEBI" id="CHEBI:37575"/>
        <dbReference type="ChEBI" id="CHEBI:57841"/>
        <dbReference type="ChEBI" id="CHEBI:62899"/>
        <dbReference type="EC" id="2.5.1.3"/>
    </reaction>
</comment>
<gene>
    <name evidence="11" type="primary">thiE_16</name>
    <name evidence="11" type="ORF">SDC9_43530</name>
</gene>
<evidence type="ECO:0000256" key="3">
    <source>
        <dbReference type="ARBA" id="ARBA00022679"/>
    </source>
</evidence>
<keyword evidence="4" id="KW-0479">Metal-binding</keyword>
<keyword evidence="3 11" id="KW-0808">Transferase</keyword>
<dbReference type="SUPFAM" id="SSF51391">
    <property type="entry name" value="Thiamin phosphate synthase"/>
    <property type="match status" value="1"/>
</dbReference>
<evidence type="ECO:0000259" key="10">
    <source>
        <dbReference type="Pfam" id="PF02581"/>
    </source>
</evidence>
<dbReference type="PANTHER" id="PTHR20857:SF23">
    <property type="entry name" value="THIAMINE BIOSYNTHETIC BIFUNCTIONAL ENZYME"/>
    <property type="match status" value="1"/>
</dbReference>
<evidence type="ECO:0000313" key="11">
    <source>
        <dbReference type="EMBL" id="MPL97340.1"/>
    </source>
</evidence>
<comment type="caution">
    <text evidence="11">The sequence shown here is derived from an EMBL/GenBank/DDBJ whole genome shotgun (WGS) entry which is preliminary data.</text>
</comment>
<dbReference type="GO" id="GO:0009229">
    <property type="term" value="P:thiamine diphosphate biosynthetic process"/>
    <property type="evidence" value="ECO:0007669"/>
    <property type="project" value="UniProtKB-UniPathway"/>
</dbReference>
<dbReference type="EC" id="2.5.1.3" evidence="2"/>
<evidence type="ECO:0000256" key="5">
    <source>
        <dbReference type="ARBA" id="ARBA00022842"/>
    </source>
</evidence>
<dbReference type="InterPro" id="IPR034291">
    <property type="entry name" value="TMP_synthase"/>
</dbReference>
<dbReference type="HAMAP" id="MF_00097">
    <property type="entry name" value="TMP_synthase"/>
    <property type="match status" value="1"/>
</dbReference>
<evidence type="ECO:0000256" key="4">
    <source>
        <dbReference type="ARBA" id="ARBA00022723"/>
    </source>
</evidence>
<evidence type="ECO:0000256" key="8">
    <source>
        <dbReference type="ARBA" id="ARBA00047851"/>
    </source>
</evidence>
<dbReference type="UniPathway" id="UPA00060">
    <property type="reaction ID" value="UER00141"/>
</dbReference>
<sequence length="215" mass="23184">MYSVTRPDYRLYLVTDREIIGSKSFYASIEQAIDGGVTFLQLREKSISSREFYQLAQSVKKIAVRFNIPLVINDRLDIALAVDADGVHVGQSDLPVEVARQLLGPNKIIGVSASQVDEALAAEQGGADYLGVGAIFPTGTKTDARLVSLTELEKIKQIVNIPVVAIGGINEENAAAVMDTGIDGISVVSAILAKENTKQASAKLLEIIRKTRNEK</sequence>
<proteinExistence type="inferred from homology"/>
<accession>A0A644W1N6</accession>
<dbReference type="FunFam" id="3.20.20.70:FF:000096">
    <property type="entry name" value="Thiamine-phosphate synthase"/>
    <property type="match status" value="1"/>
</dbReference>
<comment type="pathway">
    <text evidence="1">Cofactor biosynthesis; thiamine diphosphate biosynthesis; thiamine phosphate from 4-amino-2-methyl-5-diphosphomethylpyrimidine and 4-methyl-5-(2-phosphoethyl)-thiazole: step 1/1.</text>
</comment>
<evidence type="ECO:0000256" key="6">
    <source>
        <dbReference type="ARBA" id="ARBA00022977"/>
    </source>
</evidence>